<dbReference type="RefSeq" id="WP_090897257.1">
    <property type="nucleotide sequence ID" value="NZ_FNYO01000006.1"/>
</dbReference>
<dbReference type="AlphaFoldDB" id="A0A1H6QZC6"/>
<organism evidence="1 2">
    <name type="scientific">Azotobacter beijerinckii</name>
    <dbReference type="NCBI Taxonomy" id="170623"/>
    <lineage>
        <taxon>Bacteria</taxon>
        <taxon>Pseudomonadati</taxon>
        <taxon>Pseudomonadota</taxon>
        <taxon>Gammaproteobacteria</taxon>
        <taxon>Pseudomonadales</taxon>
        <taxon>Pseudomonadaceae</taxon>
        <taxon>Azotobacter</taxon>
    </lineage>
</organism>
<dbReference type="InterPro" id="IPR012659">
    <property type="entry name" value="CHP02444"/>
</dbReference>
<accession>A0A1H6QZC6</accession>
<evidence type="ECO:0000313" key="1">
    <source>
        <dbReference type="EMBL" id="SEI47446.1"/>
    </source>
</evidence>
<dbReference type="Proteomes" id="UP000199005">
    <property type="component" value="Unassembled WGS sequence"/>
</dbReference>
<gene>
    <name evidence="1" type="ORF">SAMN04244579_00718</name>
</gene>
<name>A0A1H6QZC6_9GAMM</name>
<proteinExistence type="predicted"/>
<sequence>MPLDLRAFALQLYRRPGVESACLRLQAQGADICLLLCGAWLEARGISCTSGRCAALRQLAQPWQAEVVAPLRRLRQDWRPAARDDTALNVLRERLKALELDAEWELLRRLEAACRDWPAEPGAGDAWLEGLLETTANNCDALETLRAATHAD</sequence>
<reference evidence="1 2" key="1">
    <citation type="submission" date="2016-10" db="EMBL/GenBank/DDBJ databases">
        <authorList>
            <person name="de Groot N.N."/>
        </authorList>
    </citation>
    <scope>NUCLEOTIDE SEQUENCE [LARGE SCALE GENOMIC DNA]</scope>
    <source>
        <strain evidence="1 2">DSM 1041</strain>
    </source>
</reference>
<dbReference type="Pfam" id="PF09523">
    <property type="entry name" value="DUF2390"/>
    <property type="match status" value="1"/>
</dbReference>
<dbReference type="STRING" id="170623.SAMN04244579_00718"/>
<dbReference type="NCBIfam" id="TIGR02444">
    <property type="entry name" value="TIGR02444 family protein"/>
    <property type="match status" value="1"/>
</dbReference>
<evidence type="ECO:0000313" key="2">
    <source>
        <dbReference type="Proteomes" id="UP000199005"/>
    </source>
</evidence>
<protein>
    <submittedName>
        <fullName evidence="1">TIGR02444 family protein</fullName>
    </submittedName>
</protein>
<dbReference type="EMBL" id="FNYO01000006">
    <property type="protein sequence ID" value="SEI47446.1"/>
    <property type="molecule type" value="Genomic_DNA"/>
</dbReference>